<dbReference type="EMBL" id="JARFPL010000047">
    <property type="protein sequence ID" value="MDF0594147.1"/>
    <property type="molecule type" value="Genomic_DNA"/>
</dbReference>
<dbReference type="Proteomes" id="UP001215956">
    <property type="component" value="Unassembled WGS sequence"/>
</dbReference>
<protein>
    <submittedName>
        <fullName evidence="1">Uncharacterized protein</fullName>
    </submittedName>
</protein>
<feature type="non-terminal residue" evidence="1">
    <location>
        <position position="118"/>
    </location>
</feature>
<reference evidence="1 2" key="1">
    <citation type="submission" date="2023-03" db="EMBL/GenBank/DDBJ databases">
        <title>Whole genome sequencing of Methanotrichaceae archaeon M04Ac.</title>
        <authorList>
            <person name="Khomyakova M.A."/>
            <person name="Merkel A.Y."/>
            <person name="Slobodkin A.I."/>
        </authorList>
    </citation>
    <scope>NUCLEOTIDE SEQUENCE [LARGE SCALE GENOMIC DNA]</scope>
    <source>
        <strain evidence="1 2">M04Ac</strain>
    </source>
</reference>
<accession>A0ABT5XI26</accession>
<sequence>MAAIVGETLTFEQENGPEVELVVFGDEFYARYETVDGYSVVYDYQRGLFCYALLIDGELVSSGVSLEESRPAGLKNRLSASTLQSVVFFTILSQQSNNPNKIIIQIRYLQMRFTINPN</sequence>
<gene>
    <name evidence="1" type="ORF">P0O24_11200</name>
</gene>
<evidence type="ECO:0000313" key="2">
    <source>
        <dbReference type="Proteomes" id="UP001215956"/>
    </source>
</evidence>
<evidence type="ECO:0000313" key="1">
    <source>
        <dbReference type="EMBL" id="MDF0594147.1"/>
    </source>
</evidence>
<proteinExistence type="predicted"/>
<comment type="caution">
    <text evidence="1">The sequence shown here is derived from an EMBL/GenBank/DDBJ whole genome shotgun (WGS) entry which is preliminary data.</text>
</comment>
<keyword evidence="2" id="KW-1185">Reference proteome</keyword>
<organism evidence="1 2">
    <name type="scientific">Candidatus Methanocrinis alkalitolerans</name>
    <dbReference type="NCBI Taxonomy" id="3033395"/>
    <lineage>
        <taxon>Archaea</taxon>
        <taxon>Methanobacteriati</taxon>
        <taxon>Methanobacteriota</taxon>
        <taxon>Stenosarchaea group</taxon>
        <taxon>Methanomicrobia</taxon>
        <taxon>Methanotrichales</taxon>
        <taxon>Methanotrichaceae</taxon>
        <taxon>Methanocrinis</taxon>
    </lineage>
</organism>
<name>A0ABT5XI26_9EURY</name>